<dbReference type="Gene3D" id="1.10.1040.10">
    <property type="entry name" value="N-(1-d-carboxylethyl)-l-norvaline Dehydrogenase, domain 2"/>
    <property type="match status" value="1"/>
</dbReference>
<gene>
    <name evidence="6" type="ORF">V6590_18910</name>
</gene>
<dbReference type="InterPro" id="IPR013328">
    <property type="entry name" value="6PGD_dom2"/>
</dbReference>
<dbReference type="RefSeq" id="WP_335425260.1">
    <property type="nucleotide sequence ID" value="NZ_JBALHR010000019.1"/>
</dbReference>
<evidence type="ECO:0000313" key="6">
    <source>
        <dbReference type="EMBL" id="MEH7830225.1"/>
    </source>
</evidence>
<dbReference type="PANTHER" id="PTHR43580">
    <property type="entry name" value="OXIDOREDUCTASE GLYR1-RELATED"/>
    <property type="match status" value="1"/>
</dbReference>
<comment type="caution">
    <text evidence="6">The sequence shown here is derived from an EMBL/GenBank/DDBJ whole genome shotgun (WGS) entry which is preliminary data.</text>
</comment>
<dbReference type="InterPro" id="IPR036291">
    <property type="entry name" value="NAD(P)-bd_dom_sf"/>
</dbReference>
<reference evidence="6" key="1">
    <citation type="submission" date="2024-02" db="EMBL/GenBank/DDBJ databases">
        <title>Genome sequences of strain Gemmobacter sp. JM10B15.</title>
        <authorList>
            <person name="Zhang M."/>
        </authorList>
    </citation>
    <scope>NUCLEOTIDE SEQUENCE</scope>
    <source>
        <strain evidence="6">JM10B15</strain>
    </source>
</reference>
<dbReference type="Proteomes" id="UP001431963">
    <property type="component" value="Unassembled WGS sequence"/>
</dbReference>
<keyword evidence="1 6" id="KW-0560">Oxidoreductase</keyword>
<dbReference type="InterPro" id="IPR029154">
    <property type="entry name" value="HIBADH-like_NADP-bd"/>
</dbReference>
<evidence type="ECO:0000256" key="3">
    <source>
        <dbReference type="SAM" id="SignalP"/>
    </source>
</evidence>
<feature type="domain" description="3-hydroxyisobutyrate dehydrogenase-like NAD-binding" evidence="5">
    <location>
        <begin position="169"/>
        <end position="288"/>
    </location>
</feature>
<dbReference type="GO" id="GO:0016491">
    <property type="term" value="F:oxidoreductase activity"/>
    <property type="evidence" value="ECO:0007669"/>
    <property type="project" value="UniProtKB-KW"/>
</dbReference>
<name>A0ABU8BZT6_9RHOB</name>
<accession>A0ABU8BZT6</accession>
<dbReference type="InterPro" id="IPR006115">
    <property type="entry name" value="6PGDH_NADP-bd"/>
</dbReference>
<protein>
    <submittedName>
        <fullName evidence="6">NAD(P)-dependent oxidoreductase</fullName>
        <ecNumber evidence="6">1.1.-.-</ecNumber>
    </submittedName>
</protein>
<proteinExistence type="predicted"/>
<evidence type="ECO:0000313" key="7">
    <source>
        <dbReference type="Proteomes" id="UP001431963"/>
    </source>
</evidence>
<dbReference type="PANTHER" id="PTHR43580:SF2">
    <property type="entry name" value="CYTOKINE-LIKE NUCLEAR FACTOR N-PAC"/>
    <property type="match status" value="1"/>
</dbReference>
<evidence type="ECO:0000256" key="2">
    <source>
        <dbReference type="ARBA" id="ARBA00023027"/>
    </source>
</evidence>
<sequence>MNAGMARIGFLGLGAMGSRMAARLLAAGHDLTVWNRSPDATARLARSGARMAKTPRDAAMGQDFVFSMLRDDTAAAEVWLGDDGALSGMAPDAVGVECSTLSLPGVRHLAQAFATAGRDLVEAPLAGSRPQAEAGSLIFLTGGEAGPIDRLRPVLLAMGSAVHHAGPCGAGCLAKLHVNAMFGAGLAVTAEFIGLIRKAGLDPAPILAAWAETPVAAPALKLAAPGMLGDSFPPAFPIDLVAKDFAMMQRSATGAGAAMPVTRELGQIFAAARDEGLGDLNATGIVRRYTI</sequence>
<keyword evidence="2" id="KW-0520">NAD</keyword>
<dbReference type="Pfam" id="PF03446">
    <property type="entry name" value="NAD_binding_2"/>
    <property type="match status" value="1"/>
</dbReference>
<dbReference type="SUPFAM" id="SSF51735">
    <property type="entry name" value="NAD(P)-binding Rossmann-fold domains"/>
    <property type="match status" value="1"/>
</dbReference>
<evidence type="ECO:0000256" key="1">
    <source>
        <dbReference type="ARBA" id="ARBA00023002"/>
    </source>
</evidence>
<organism evidence="6 7">
    <name type="scientific">Gemmobacter denitrificans</name>
    <dbReference type="NCBI Taxonomy" id="3123040"/>
    <lineage>
        <taxon>Bacteria</taxon>
        <taxon>Pseudomonadati</taxon>
        <taxon>Pseudomonadota</taxon>
        <taxon>Alphaproteobacteria</taxon>
        <taxon>Rhodobacterales</taxon>
        <taxon>Paracoccaceae</taxon>
        <taxon>Gemmobacter</taxon>
    </lineage>
</organism>
<dbReference type="EC" id="1.1.-.-" evidence="6"/>
<dbReference type="SUPFAM" id="SSF48179">
    <property type="entry name" value="6-phosphogluconate dehydrogenase C-terminal domain-like"/>
    <property type="match status" value="1"/>
</dbReference>
<feature type="domain" description="6-phosphogluconate dehydrogenase NADP-binding" evidence="4">
    <location>
        <begin position="7"/>
        <end position="166"/>
    </location>
</feature>
<feature type="signal peptide" evidence="3">
    <location>
        <begin position="1"/>
        <end position="21"/>
    </location>
</feature>
<dbReference type="PIRSF" id="PIRSF000103">
    <property type="entry name" value="HIBADH"/>
    <property type="match status" value="1"/>
</dbReference>
<dbReference type="Gene3D" id="3.40.50.720">
    <property type="entry name" value="NAD(P)-binding Rossmann-like Domain"/>
    <property type="match status" value="1"/>
</dbReference>
<keyword evidence="7" id="KW-1185">Reference proteome</keyword>
<keyword evidence="3" id="KW-0732">Signal</keyword>
<dbReference type="PROSITE" id="PS00895">
    <property type="entry name" value="3_HYDROXYISOBUT_DH"/>
    <property type="match status" value="1"/>
</dbReference>
<dbReference type="InterPro" id="IPR002204">
    <property type="entry name" value="3-OH-isobutyrate_DH-rel_CS"/>
</dbReference>
<dbReference type="InterPro" id="IPR015815">
    <property type="entry name" value="HIBADH-related"/>
</dbReference>
<dbReference type="InterPro" id="IPR051265">
    <property type="entry name" value="HIBADH-related_NP60_sf"/>
</dbReference>
<feature type="chain" id="PRO_5045726966" evidence="3">
    <location>
        <begin position="22"/>
        <end position="291"/>
    </location>
</feature>
<dbReference type="EMBL" id="JBALHR010000019">
    <property type="protein sequence ID" value="MEH7830225.1"/>
    <property type="molecule type" value="Genomic_DNA"/>
</dbReference>
<evidence type="ECO:0000259" key="5">
    <source>
        <dbReference type="Pfam" id="PF14833"/>
    </source>
</evidence>
<evidence type="ECO:0000259" key="4">
    <source>
        <dbReference type="Pfam" id="PF03446"/>
    </source>
</evidence>
<dbReference type="InterPro" id="IPR008927">
    <property type="entry name" value="6-PGluconate_DH-like_C_sf"/>
</dbReference>
<dbReference type="Pfam" id="PF14833">
    <property type="entry name" value="NAD_binding_11"/>
    <property type="match status" value="1"/>
</dbReference>